<reference evidence="13 14" key="1">
    <citation type="journal article" date="2015" name="Nature">
        <title>rRNA introns, odd ribosomes, and small enigmatic genomes across a large radiation of phyla.</title>
        <authorList>
            <person name="Brown C.T."/>
            <person name="Hug L.A."/>
            <person name="Thomas B.C."/>
            <person name="Sharon I."/>
            <person name="Castelle C.J."/>
            <person name="Singh A."/>
            <person name="Wilkins M.J."/>
            <person name="Williams K.H."/>
            <person name="Banfield J.F."/>
        </authorList>
    </citation>
    <scope>NUCLEOTIDE SEQUENCE [LARGE SCALE GENOMIC DNA]</scope>
</reference>
<evidence type="ECO:0000256" key="10">
    <source>
        <dbReference type="ARBA" id="ARBA00049244"/>
    </source>
</evidence>
<feature type="domain" description="DNA-directed DNA polymerase family A palm" evidence="12">
    <location>
        <begin position="579"/>
        <end position="788"/>
    </location>
</feature>
<keyword evidence="8" id="KW-0238">DNA-binding</keyword>
<dbReference type="CDD" id="cd09898">
    <property type="entry name" value="H3TH_53EXO"/>
    <property type="match status" value="1"/>
</dbReference>
<dbReference type="SMART" id="SM00475">
    <property type="entry name" value="53EXOc"/>
    <property type="match status" value="1"/>
</dbReference>
<dbReference type="InterPro" id="IPR002298">
    <property type="entry name" value="DNA_polymerase_A"/>
</dbReference>
<dbReference type="PRINTS" id="PR00868">
    <property type="entry name" value="DNAPOLI"/>
</dbReference>
<dbReference type="FunFam" id="1.20.1060.10:FF:000001">
    <property type="entry name" value="DNA polymerase I"/>
    <property type="match status" value="1"/>
</dbReference>
<gene>
    <name evidence="13" type="ORF">US45_C0033G0003</name>
</gene>
<dbReference type="CDD" id="cd08637">
    <property type="entry name" value="DNA_pol_A_pol_I_C"/>
    <property type="match status" value="1"/>
</dbReference>
<dbReference type="SMART" id="SM00279">
    <property type="entry name" value="HhH2"/>
    <property type="match status" value="1"/>
</dbReference>
<dbReference type="InterPro" id="IPR001098">
    <property type="entry name" value="DNA-dir_DNA_pol_A_palm_dom"/>
</dbReference>
<dbReference type="Pfam" id="PF00476">
    <property type="entry name" value="DNA_pol_A"/>
    <property type="match status" value="1"/>
</dbReference>
<dbReference type="InterPro" id="IPR020046">
    <property type="entry name" value="5-3_exonucl_a-hlix_arch_N"/>
</dbReference>
<keyword evidence="4" id="KW-0548">Nucleotidyltransferase</keyword>
<protein>
    <recommendedName>
        <fullName evidence="2">DNA-directed DNA polymerase</fullName>
        <ecNumber evidence="2">2.7.7.7</ecNumber>
    </recommendedName>
</protein>
<dbReference type="InterPro" id="IPR029060">
    <property type="entry name" value="PIN-like_dom_sf"/>
</dbReference>
<keyword evidence="3" id="KW-0808">Transferase</keyword>
<name>A0A0G0H0G5_9BACT</name>
<keyword evidence="7" id="KW-0239">DNA-directed DNA polymerase</keyword>
<dbReference type="Proteomes" id="UP000034701">
    <property type="component" value="Unassembled WGS sequence"/>
</dbReference>
<dbReference type="InterPro" id="IPR002421">
    <property type="entry name" value="5-3_exonuclease"/>
</dbReference>
<dbReference type="SUPFAM" id="SSF56672">
    <property type="entry name" value="DNA/RNA polymerases"/>
    <property type="match status" value="1"/>
</dbReference>
<evidence type="ECO:0000259" key="11">
    <source>
        <dbReference type="SMART" id="SM00475"/>
    </source>
</evidence>
<dbReference type="Gene3D" id="3.30.70.370">
    <property type="match status" value="1"/>
</dbReference>
<evidence type="ECO:0000256" key="4">
    <source>
        <dbReference type="ARBA" id="ARBA00022695"/>
    </source>
</evidence>
<dbReference type="SUPFAM" id="SSF47807">
    <property type="entry name" value="5' to 3' exonuclease, C-terminal subdomain"/>
    <property type="match status" value="1"/>
</dbReference>
<dbReference type="GO" id="GO:0006302">
    <property type="term" value="P:double-strand break repair"/>
    <property type="evidence" value="ECO:0007669"/>
    <property type="project" value="TreeGrafter"/>
</dbReference>
<feature type="domain" description="5'-3' exonuclease" evidence="11">
    <location>
        <begin position="4"/>
        <end position="277"/>
    </location>
</feature>
<dbReference type="Gene3D" id="1.20.1060.10">
    <property type="entry name" value="Taq DNA Polymerase, Chain T, domain 4"/>
    <property type="match status" value="1"/>
</dbReference>
<keyword evidence="6" id="KW-0227">DNA damage</keyword>
<dbReference type="PATRIC" id="fig|1618729.3.peg.390"/>
<dbReference type="InterPro" id="IPR008918">
    <property type="entry name" value="HhH2"/>
</dbReference>
<dbReference type="FunFam" id="1.10.150.20:FF:000003">
    <property type="entry name" value="DNA polymerase I"/>
    <property type="match status" value="1"/>
</dbReference>
<dbReference type="Pfam" id="PF01367">
    <property type="entry name" value="5_3_exonuc"/>
    <property type="match status" value="1"/>
</dbReference>
<dbReference type="AlphaFoldDB" id="A0A0G0H0G5"/>
<dbReference type="PROSITE" id="PS00447">
    <property type="entry name" value="DNA_POLYMERASE_A"/>
    <property type="match status" value="1"/>
</dbReference>
<dbReference type="GO" id="GO:0008409">
    <property type="term" value="F:5'-3' exonuclease activity"/>
    <property type="evidence" value="ECO:0007669"/>
    <property type="project" value="InterPro"/>
</dbReference>
<comment type="caution">
    <text evidence="13">The sequence shown here is derived from an EMBL/GenBank/DDBJ whole genome shotgun (WGS) entry which is preliminary data.</text>
</comment>
<dbReference type="EMBL" id="LBTA01000033">
    <property type="protein sequence ID" value="KKQ32005.1"/>
    <property type="molecule type" value="Genomic_DNA"/>
</dbReference>
<evidence type="ECO:0000313" key="14">
    <source>
        <dbReference type="Proteomes" id="UP000034701"/>
    </source>
</evidence>
<dbReference type="GO" id="GO:0003887">
    <property type="term" value="F:DNA-directed DNA polymerase activity"/>
    <property type="evidence" value="ECO:0007669"/>
    <property type="project" value="UniProtKB-KW"/>
</dbReference>
<dbReference type="InterPro" id="IPR019760">
    <property type="entry name" value="DNA-dir_DNA_pol_A_CS"/>
</dbReference>
<dbReference type="GO" id="GO:0003677">
    <property type="term" value="F:DNA binding"/>
    <property type="evidence" value="ECO:0007669"/>
    <property type="project" value="UniProtKB-KW"/>
</dbReference>
<proteinExistence type="inferred from homology"/>
<evidence type="ECO:0000256" key="1">
    <source>
        <dbReference type="ARBA" id="ARBA00007705"/>
    </source>
</evidence>
<comment type="catalytic activity">
    <reaction evidence="10">
        <text>DNA(n) + a 2'-deoxyribonucleoside 5'-triphosphate = DNA(n+1) + diphosphate</text>
        <dbReference type="Rhea" id="RHEA:22508"/>
        <dbReference type="Rhea" id="RHEA-COMP:17339"/>
        <dbReference type="Rhea" id="RHEA-COMP:17340"/>
        <dbReference type="ChEBI" id="CHEBI:33019"/>
        <dbReference type="ChEBI" id="CHEBI:61560"/>
        <dbReference type="ChEBI" id="CHEBI:173112"/>
        <dbReference type="EC" id="2.7.7.7"/>
    </reaction>
</comment>
<dbReference type="Gene3D" id="3.40.50.1010">
    <property type="entry name" value="5'-nuclease"/>
    <property type="match status" value="1"/>
</dbReference>
<evidence type="ECO:0000259" key="12">
    <source>
        <dbReference type="SMART" id="SM00482"/>
    </source>
</evidence>
<sequence length="831" mass="94191">MSKSPKTLVLLDAHAIIHRAFHALPEFLSSKGEPTGALYGLSSMLMKIVTDLKPDYIVACYDLPGKTFRHIAYDGYKAGRAKADDGLILQLKNSRAIFEAFNIPVYDSPGFEADDVLGTICEKYKKDKNINIIIASGDMDTMQLIDDKKVQVYTLKKGINETILYDEDAVISRFHFKPKFLPDYKGLRGDSSDNIVGIKGIGEKSATILIETFCTIPEIYKKISSKGGEDAFKKLGFSDRIIKLLKDNEEEALFSKTLAKIRTDAPISFVLPNKTFWELADFKKIEQLFIQFEFRSLFSRLKNFFANNSASPVKFSQVLGSPVQDSSKEQAQPDQLENLLGSPSSVKLQEASIALWLINSDISNPNLSDILMFARLDPLRHEASSARLADADSFDTAYERIFKTLKEKKLEKVYEEIERPIMHIVKKMEDYGILIDKKYFENLSIEYHKELDRLTQKIYKISGTEFNINSPKQLGEVLFGKMGMKSNQKRKRLPTGRQGSFSTKVSVLEELGDENPIIKEILAYRELQKLLSTYIDVIPKMAGGDGRLHAKFLQNGTTTGRFSSQDPNLQNLPIKTELGKRIRGGFIAQKGSKLLAFDYSQIELRVAAILSGDKKMTQIFRDRKDIHSGVASFVFGAPIDKVDSEMRRKAKVINFGIIYGMGVSALRKNLGGTREEAQKFYDNYFNQFSGVRDYLEEVKKFALKNSFTETLFGRRRYFPNINSKIPFLKNMAERTATNAPIQGTATADIIKLAIRYIEEDLKKTRLLDQVHLVLQIHDELVYEVEEGVLLEADKIIKNAMRSVLERSYIHYKTEIPLEVHSGYGDNFGEVK</sequence>
<dbReference type="SUPFAM" id="SSF88723">
    <property type="entry name" value="PIN domain-like"/>
    <property type="match status" value="1"/>
</dbReference>
<evidence type="ECO:0000256" key="5">
    <source>
        <dbReference type="ARBA" id="ARBA00022705"/>
    </source>
</evidence>
<dbReference type="InterPro" id="IPR036279">
    <property type="entry name" value="5-3_exonuclease_C_sf"/>
</dbReference>
<comment type="similarity">
    <text evidence="1">Belongs to the DNA polymerase type-A family.</text>
</comment>
<dbReference type="EC" id="2.7.7.7" evidence="2"/>
<dbReference type="Pfam" id="PF02739">
    <property type="entry name" value="5_3_exonuc_N"/>
    <property type="match status" value="1"/>
</dbReference>
<dbReference type="CDD" id="cd09859">
    <property type="entry name" value="PIN_53EXO"/>
    <property type="match status" value="1"/>
</dbReference>
<keyword evidence="9" id="KW-0234">DNA repair</keyword>
<evidence type="ECO:0000313" key="13">
    <source>
        <dbReference type="EMBL" id="KKQ32005.1"/>
    </source>
</evidence>
<evidence type="ECO:0000256" key="2">
    <source>
        <dbReference type="ARBA" id="ARBA00012417"/>
    </source>
</evidence>
<dbReference type="Gene3D" id="1.10.150.20">
    <property type="entry name" value="5' to 3' exonuclease, C-terminal subdomain"/>
    <property type="match status" value="2"/>
</dbReference>
<evidence type="ECO:0000256" key="3">
    <source>
        <dbReference type="ARBA" id="ARBA00022679"/>
    </source>
</evidence>
<evidence type="ECO:0000256" key="9">
    <source>
        <dbReference type="ARBA" id="ARBA00023204"/>
    </source>
</evidence>
<evidence type="ECO:0000256" key="8">
    <source>
        <dbReference type="ARBA" id="ARBA00023125"/>
    </source>
</evidence>
<evidence type="ECO:0000256" key="6">
    <source>
        <dbReference type="ARBA" id="ARBA00022763"/>
    </source>
</evidence>
<accession>A0A0G0H0G5</accession>
<dbReference type="InterPro" id="IPR043502">
    <property type="entry name" value="DNA/RNA_pol_sf"/>
</dbReference>
<dbReference type="GO" id="GO:0006261">
    <property type="term" value="P:DNA-templated DNA replication"/>
    <property type="evidence" value="ECO:0007669"/>
    <property type="project" value="InterPro"/>
</dbReference>
<dbReference type="SMART" id="SM00482">
    <property type="entry name" value="POLAc"/>
    <property type="match status" value="1"/>
</dbReference>
<dbReference type="FunFam" id="1.10.150.20:FF:000002">
    <property type="entry name" value="DNA polymerase I"/>
    <property type="match status" value="1"/>
</dbReference>
<keyword evidence="5" id="KW-0235">DNA replication</keyword>
<evidence type="ECO:0000256" key="7">
    <source>
        <dbReference type="ARBA" id="ARBA00022932"/>
    </source>
</evidence>
<dbReference type="InterPro" id="IPR020045">
    <property type="entry name" value="DNA_polI_H3TH"/>
</dbReference>
<dbReference type="PANTHER" id="PTHR10133">
    <property type="entry name" value="DNA POLYMERASE I"/>
    <property type="match status" value="1"/>
</dbReference>
<organism evidence="13 14">
    <name type="scientific">Candidatus Nomurabacteria bacterium GW2011_GWA1_37_20</name>
    <dbReference type="NCBI Taxonomy" id="1618729"/>
    <lineage>
        <taxon>Bacteria</taxon>
        <taxon>Candidatus Nomuraibacteriota</taxon>
    </lineage>
</organism>
<dbReference type="PANTHER" id="PTHR10133:SF27">
    <property type="entry name" value="DNA POLYMERASE NU"/>
    <property type="match status" value="1"/>
</dbReference>